<gene>
    <name evidence="1" type="ORF">GOARA_016_00020</name>
</gene>
<reference evidence="1 2" key="1">
    <citation type="submission" date="2011-11" db="EMBL/GenBank/DDBJ databases">
        <title>Whole genome shotgun sequence of Gordonia araii NBRC 100433.</title>
        <authorList>
            <person name="Yoshida Y."/>
            <person name="Hosoyama A."/>
            <person name="Tsuchikane K."/>
            <person name="Katsumata H."/>
            <person name="Yamazaki S."/>
            <person name="Fujita N."/>
        </authorList>
    </citation>
    <scope>NUCLEOTIDE SEQUENCE [LARGE SCALE GENOMIC DNA]</scope>
    <source>
        <strain evidence="1 2">NBRC 100433</strain>
    </source>
</reference>
<organism evidence="1 2">
    <name type="scientific">Gordonia araii NBRC 100433</name>
    <dbReference type="NCBI Taxonomy" id="1073574"/>
    <lineage>
        <taxon>Bacteria</taxon>
        <taxon>Bacillati</taxon>
        <taxon>Actinomycetota</taxon>
        <taxon>Actinomycetes</taxon>
        <taxon>Mycobacteriales</taxon>
        <taxon>Gordoniaceae</taxon>
        <taxon>Gordonia</taxon>
    </lineage>
</organism>
<dbReference type="RefSeq" id="WP_007320775.1">
    <property type="nucleotide sequence ID" value="NZ_BAEE01000016.1"/>
</dbReference>
<proteinExistence type="predicted"/>
<dbReference type="STRING" id="1073574.GOARA_016_00020"/>
<evidence type="ECO:0000313" key="2">
    <source>
        <dbReference type="Proteomes" id="UP000035088"/>
    </source>
</evidence>
<sequence length="190" mass="20873">MRTPYAVLRMLTKYRGEIQDAMPGTEIVDAATEVYDELIWRTRMITDHLAEGAPVTRSNIDDMVGAMEALQPIVATVGQLADLLAEAGEALQPRHSALMSYIERVEGDGYTISDDWETVTDVRTPLSGDDVDTAARVQIEAERIARGEQASIYQRRLLRMATGIGDVDAEYAGRIRDLIKPLPDIVAPGG</sequence>
<protein>
    <submittedName>
        <fullName evidence="1">Uncharacterized protein</fullName>
    </submittedName>
</protein>
<keyword evidence="2" id="KW-1185">Reference proteome</keyword>
<evidence type="ECO:0000313" key="1">
    <source>
        <dbReference type="EMBL" id="GAB08698.1"/>
    </source>
</evidence>
<accession>G7GYM3</accession>
<name>G7GYM3_9ACTN</name>
<dbReference type="Proteomes" id="UP000035088">
    <property type="component" value="Unassembled WGS sequence"/>
</dbReference>
<dbReference type="AlphaFoldDB" id="G7GYM3"/>
<dbReference type="EMBL" id="BAEE01000016">
    <property type="protein sequence ID" value="GAB08698.1"/>
    <property type="molecule type" value="Genomic_DNA"/>
</dbReference>
<dbReference type="OrthoDB" id="4733818at2"/>
<comment type="caution">
    <text evidence="1">The sequence shown here is derived from an EMBL/GenBank/DDBJ whole genome shotgun (WGS) entry which is preliminary data.</text>
</comment>